<protein>
    <submittedName>
        <fullName evidence="2">Uncharacterized protein</fullName>
    </submittedName>
</protein>
<name>A0A699U8U2_TANCI</name>
<evidence type="ECO:0000256" key="1">
    <source>
        <dbReference type="SAM" id="MobiDB-lite"/>
    </source>
</evidence>
<dbReference type="EMBL" id="BKCJ011307231">
    <property type="protein sequence ID" value="GFD18401.1"/>
    <property type="molecule type" value="Genomic_DNA"/>
</dbReference>
<reference evidence="2" key="1">
    <citation type="journal article" date="2019" name="Sci. Rep.">
        <title>Draft genome of Tanacetum cinerariifolium, the natural source of mosquito coil.</title>
        <authorList>
            <person name="Yamashiro T."/>
            <person name="Shiraishi A."/>
            <person name="Satake H."/>
            <person name="Nakayama K."/>
        </authorList>
    </citation>
    <scope>NUCLEOTIDE SEQUENCE</scope>
</reference>
<comment type="caution">
    <text evidence="2">The sequence shown here is derived from an EMBL/GenBank/DDBJ whole genome shotgun (WGS) entry which is preliminary data.</text>
</comment>
<organism evidence="2">
    <name type="scientific">Tanacetum cinerariifolium</name>
    <name type="common">Dalmatian daisy</name>
    <name type="synonym">Chrysanthemum cinerariifolium</name>
    <dbReference type="NCBI Taxonomy" id="118510"/>
    <lineage>
        <taxon>Eukaryota</taxon>
        <taxon>Viridiplantae</taxon>
        <taxon>Streptophyta</taxon>
        <taxon>Embryophyta</taxon>
        <taxon>Tracheophyta</taxon>
        <taxon>Spermatophyta</taxon>
        <taxon>Magnoliopsida</taxon>
        <taxon>eudicotyledons</taxon>
        <taxon>Gunneridae</taxon>
        <taxon>Pentapetalae</taxon>
        <taxon>asterids</taxon>
        <taxon>campanulids</taxon>
        <taxon>Asterales</taxon>
        <taxon>Asteraceae</taxon>
        <taxon>Asteroideae</taxon>
        <taxon>Anthemideae</taxon>
        <taxon>Anthemidinae</taxon>
        <taxon>Tanacetum</taxon>
    </lineage>
</organism>
<accession>A0A699U8U2</accession>
<proteinExistence type="predicted"/>
<dbReference type="AlphaFoldDB" id="A0A699U8U2"/>
<feature type="region of interest" description="Disordered" evidence="1">
    <location>
        <begin position="46"/>
        <end position="68"/>
    </location>
</feature>
<sequence>TASGPARRLLAVLSARHHSFTELDGADHSPQCDLQDLAAADDRHRARQSRHGNHCHAGGPARGQLGTHSLRSIELDRRGRADATGPALAPGALPGRLHLSRDFGQCAEDGGHRGARELYLGLQLFSVQCDQCRRGHRRQRTLVDSQKNARDRQLAVA</sequence>
<gene>
    <name evidence="2" type="ORF">Tci_890370</name>
</gene>
<feature type="non-terminal residue" evidence="2">
    <location>
        <position position="1"/>
    </location>
</feature>
<evidence type="ECO:0000313" key="2">
    <source>
        <dbReference type="EMBL" id="GFD18401.1"/>
    </source>
</evidence>